<dbReference type="OrthoDB" id="278300at2759"/>
<dbReference type="AlphaFoldDB" id="A0A4V3XJ64"/>
<protein>
    <recommendedName>
        <fullName evidence="2">tRNA (guanine(9)-N1)-methyltransferase</fullName>
        <ecNumber evidence="1">2.1.1.221</ecNumber>
    </recommendedName>
    <alternativeName>
        <fullName evidence="7">tRNA methyltransferase 10</fullName>
    </alternativeName>
    <alternativeName>
        <fullName evidence="6">tRNA(m1G9)-methyltransferase</fullName>
    </alternativeName>
</protein>
<evidence type="ECO:0000313" key="12">
    <source>
        <dbReference type="Proteomes" id="UP000308730"/>
    </source>
</evidence>
<feature type="compositionally biased region" description="Basic and acidic residues" evidence="9">
    <location>
        <begin position="286"/>
        <end position="299"/>
    </location>
</feature>
<dbReference type="CDD" id="cd18089">
    <property type="entry name" value="SPOUT_Trm10-like"/>
    <property type="match status" value="1"/>
</dbReference>
<evidence type="ECO:0000256" key="5">
    <source>
        <dbReference type="ARBA" id="ARBA00022691"/>
    </source>
</evidence>
<dbReference type="GO" id="GO:0000049">
    <property type="term" value="F:tRNA binding"/>
    <property type="evidence" value="ECO:0007669"/>
    <property type="project" value="TreeGrafter"/>
</dbReference>
<evidence type="ECO:0000256" key="7">
    <source>
        <dbReference type="ARBA" id="ARBA00032166"/>
    </source>
</evidence>
<feature type="compositionally biased region" description="Basic and acidic residues" evidence="9">
    <location>
        <begin position="42"/>
        <end position="54"/>
    </location>
</feature>
<dbReference type="GO" id="GO:0002939">
    <property type="term" value="P:tRNA N1-guanine methylation"/>
    <property type="evidence" value="ECO:0007669"/>
    <property type="project" value="TreeGrafter"/>
</dbReference>
<dbReference type="Gene3D" id="3.40.1280.30">
    <property type="match status" value="1"/>
</dbReference>
<feature type="compositionally biased region" description="Polar residues" evidence="9">
    <location>
        <begin position="337"/>
        <end position="351"/>
    </location>
</feature>
<reference evidence="11 12" key="1">
    <citation type="submission" date="2019-02" db="EMBL/GenBank/DDBJ databases">
        <title>Genome sequencing of the rare red list fungi Antrodiella citrinella (Flaviporus citrinellus).</title>
        <authorList>
            <person name="Buettner E."/>
            <person name="Kellner H."/>
        </authorList>
    </citation>
    <scope>NUCLEOTIDE SEQUENCE [LARGE SCALE GENOMIC DNA]</scope>
    <source>
        <strain evidence="11 12">DSM 108506</strain>
    </source>
</reference>
<comment type="caution">
    <text evidence="11">The sequence shown here is derived from an EMBL/GenBank/DDBJ whole genome shotgun (WGS) entry which is preliminary data.</text>
</comment>
<keyword evidence="3" id="KW-0489">Methyltransferase</keyword>
<keyword evidence="4" id="KW-0808">Transferase</keyword>
<accession>A0A4V3XJ64</accession>
<feature type="domain" description="SAM-dependent MTase TRM10-type" evidence="10">
    <location>
        <begin position="55"/>
        <end position="288"/>
    </location>
</feature>
<comment type="catalytic activity">
    <reaction evidence="8">
        <text>guanosine(9) in tRNA + S-adenosyl-L-methionine = N(1)-methylguanosine(9) in tRNA + S-adenosyl-L-homocysteine + H(+)</text>
        <dbReference type="Rhea" id="RHEA:43156"/>
        <dbReference type="Rhea" id="RHEA-COMP:10367"/>
        <dbReference type="Rhea" id="RHEA-COMP:10368"/>
        <dbReference type="ChEBI" id="CHEBI:15378"/>
        <dbReference type="ChEBI" id="CHEBI:57856"/>
        <dbReference type="ChEBI" id="CHEBI:59789"/>
        <dbReference type="ChEBI" id="CHEBI:73542"/>
        <dbReference type="ChEBI" id="CHEBI:74269"/>
        <dbReference type="EC" id="2.1.1.221"/>
    </reaction>
</comment>
<evidence type="ECO:0000256" key="4">
    <source>
        <dbReference type="ARBA" id="ARBA00022679"/>
    </source>
</evidence>
<evidence type="ECO:0000259" key="10">
    <source>
        <dbReference type="PROSITE" id="PS51675"/>
    </source>
</evidence>
<dbReference type="EMBL" id="SGPM01000034">
    <property type="protein sequence ID" value="THH31923.1"/>
    <property type="molecule type" value="Genomic_DNA"/>
</dbReference>
<evidence type="ECO:0000256" key="9">
    <source>
        <dbReference type="SAM" id="MobiDB-lite"/>
    </source>
</evidence>
<dbReference type="EC" id="2.1.1.221" evidence="1"/>
<organism evidence="11 12">
    <name type="scientific">Antrodiella citrinella</name>
    <dbReference type="NCBI Taxonomy" id="2447956"/>
    <lineage>
        <taxon>Eukaryota</taxon>
        <taxon>Fungi</taxon>
        <taxon>Dikarya</taxon>
        <taxon>Basidiomycota</taxon>
        <taxon>Agaricomycotina</taxon>
        <taxon>Agaricomycetes</taxon>
        <taxon>Polyporales</taxon>
        <taxon>Steccherinaceae</taxon>
        <taxon>Antrodiella</taxon>
    </lineage>
</organism>
<dbReference type="InterPro" id="IPR028564">
    <property type="entry name" value="MT_TRM10-typ"/>
</dbReference>
<feature type="region of interest" description="Disordered" evidence="9">
    <location>
        <begin position="1"/>
        <end position="30"/>
    </location>
</feature>
<evidence type="ECO:0000256" key="1">
    <source>
        <dbReference type="ARBA" id="ARBA00012797"/>
    </source>
</evidence>
<sequence>MDDTTVPEASSSTTTTNPPTDAAPPLSKNAQKKLLKAARLADLKKERRAAEKDRRKQKKRERAEQEKYEGVDLGFDELMSENEVKSLTSQLAFTYSANRKAICPFSSLLFTSLNGRTFTRLEGMSDAAYSRWIDTEWWEDDYQRLWKGSEETEAVQTNGETSEPKEDATDATNAKKAPKQKKLQTAPRENIVYLTADSSEELTELKEDETYIIGGICDHNRYKNLCLKKSEDTNIRSARLPISTYLAELKTRKVLTVNQTFEILLKWVETRDWEQALQAVVPKRKFEDKGGGHDAEGESKVVFGAAEVEEGRREDDEDDSKAPETIEIDVSIADEPSMSTGSQGNVLDASS</sequence>
<evidence type="ECO:0000313" key="11">
    <source>
        <dbReference type="EMBL" id="THH31923.1"/>
    </source>
</evidence>
<dbReference type="PANTHER" id="PTHR13563:SF13">
    <property type="entry name" value="TRNA METHYLTRANSFERASE 10 HOMOLOG A"/>
    <property type="match status" value="1"/>
</dbReference>
<feature type="region of interest" description="Disordered" evidence="9">
    <location>
        <begin position="286"/>
        <end position="351"/>
    </location>
</feature>
<evidence type="ECO:0000256" key="8">
    <source>
        <dbReference type="ARBA" id="ARBA00048434"/>
    </source>
</evidence>
<evidence type="ECO:0000256" key="6">
    <source>
        <dbReference type="ARBA" id="ARBA00031792"/>
    </source>
</evidence>
<proteinExistence type="predicted"/>
<gene>
    <name evidence="11" type="ORF">EUX98_g2293</name>
</gene>
<feature type="compositionally biased region" description="Basic and acidic residues" evidence="9">
    <location>
        <begin position="309"/>
        <end position="324"/>
    </location>
</feature>
<keyword evidence="5" id="KW-0949">S-adenosyl-L-methionine</keyword>
<evidence type="ECO:0000256" key="3">
    <source>
        <dbReference type="ARBA" id="ARBA00022603"/>
    </source>
</evidence>
<evidence type="ECO:0000256" key="2">
    <source>
        <dbReference type="ARBA" id="ARBA00020451"/>
    </source>
</evidence>
<dbReference type="Proteomes" id="UP000308730">
    <property type="component" value="Unassembled WGS sequence"/>
</dbReference>
<dbReference type="PROSITE" id="PS51675">
    <property type="entry name" value="SAM_MT_TRM10"/>
    <property type="match status" value="1"/>
</dbReference>
<feature type="region of interest" description="Disordered" evidence="9">
    <location>
        <begin position="42"/>
        <end position="67"/>
    </location>
</feature>
<dbReference type="InterPro" id="IPR007356">
    <property type="entry name" value="tRNA_m1G_MeTrfase_euk"/>
</dbReference>
<dbReference type="GO" id="GO:0005634">
    <property type="term" value="C:nucleus"/>
    <property type="evidence" value="ECO:0007669"/>
    <property type="project" value="TreeGrafter"/>
</dbReference>
<dbReference type="PANTHER" id="PTHR13563">
    <property type="entry name" value="TRNA (GUANINE-9-) METHYLTRANSFERASE"/>
    <property type="match status" value="1"/>
</dbReference>
<feature type="region of interest" description="Disordered" evidence="9">
    <location>
        <begin position="150"/>
        <end position="184"/>
    </location>
</feature>
<dbReference type="InterPro" id="IPR038459">
    <property type="entry name" value="MT_TRM10-typ_sf"/>
</dbReference>
<feature type="compositionally biased region" description="Low complexity" evidence="9">
    <location>
        <begin position="7"/>
        <end position="29"/>
    </location>
</feature>
<name>A0A4V3XJ64_9APHY</name>
<keyword evidence="12" id="KW-1185">Reference proteome</keyword>
<dbReference type="GO" id="GO:0052905">
    <property type="term" value="F:tRNA (guanosine(9)-N1)-methyltransferase activity"/>
    <property type="evidence" value="ECO:0007669"/>
    <property type="project" value="UniProtKB-EC"/>
</dbReference>